<feature type="transmembrane region" description="Helical" evidence="1">
    <location>
        <begin position="50"/>
        <end position="73"/>
    </location>
</feature>
<feature type="transmembrane region" description="Helical" evidence="1">
    <location>
        <begin position="170"/>
        <end position="191"/>
    </location>
</feature>
<dbReference type="STRING" id="1137991.SAMN05660642_01276"/>
<dbReference type="RefSeq" id="WP_091215338.1">
    <property type="nucleotide sequence ID" value="NZ_FNHE01000003.1"/>
</dbReference>
<keyword evidence="3" id="KW-1185">Reference proteome</keyword>
<keyword evidence="1" id="KW-0812">Transmembrane</keyword>
<gene>
    <name evidence="2" type="ORF">SAMN05660642_01276</name>
</gene>
<reference evidence="3" key="1">
    <citation type="submission" date="2016-10" db="EMBL/GenBank/DDBJ databases">
        <authorList>
            <person name="Varghese N."/>
            <person name="Submissions S."/>
        </authorList>
    </citation>
    <scope>NUCLEOTIDE SEQUENCE [LARGE SCALE GENOMIC DNA]</scope>
    <source>
        <strain evidence="3">DSM 45419</strain>
    </source>
</reference>
<evidence type="ECO:0000313" key="2">
    <source>
        <dbReference type="EMBL" id="SDL99620.1"/>
    </source>
</evidence>
<dbReference type="Proteomes" id="UP000198680">
    <property type="component" value="Unassembled WGS sequence"/>
</dbReference>
<name>A0A1G9PLF9_9ACTN</name>
<protein>
    <submittedName>
        <fullName evidence="2">Uncharacterized protein</fullName>
    </submittedName>
</protein>
<feature type="transmembrane region" description="Helical" evidence="1">
    <location>
        <begin position="85"/>
        <end position="103"/>
    </location>
</feature>
<dbReference type="EMBL" id="FNHE01000003">
    <property type="protein sequence ID" value="SDL99620.1"/>
    <property type="molecule type" value="Genomic_DNA"/>
</dbReference>
<keyword evidence="1" id="KW-0472">Membrane</keyword>
<proteinExistence type="predicted"/>
<dbReference type="AlphaFoldDB" id="A0A1G9PLF9"/>
<evidence type="ECO:0000256" key="1">
    <source>
        <dbReference type="SAM" id="Phobius"/>
    </source>
</evidence>
<accession>A0A1G9PLF9</accession>
<dbReference type="OrthoDB" id="5198052at2"/>
<feature type="transmembrane region" description="Helical" evidence="1">
    <location>
        <begin position="22"/>
        <end position="44"/>
    </location>
</feature>
<sequence>MTAVAPAPAAARVVLRSRRRTAWWQLTAALGLATAGGLHVAAAVDHLSAGSLAVGFFLLTALAQAGLAAWLALGAWAGTRAGRQLVAMALLGTVGLLALYVVAHTTGLLDAFAVHDTVTGGHEHDVPGRVTTAVDPVTGVEFAQGMPLGASGPVAMDGLPGSTGGHGPEAVGTVVVGAELLTVAALAALLPASWRGRVLNGLLVLGGAAWALWLTGVLG</sequence>
<organism evidence="2 3">
    <name type="scientific">Geodermatophilus siccatus</name>
    <dbReference type="NCBI Taxonomy" id="1137991"/>
    <lineage>
        <taxon>Bacteria</taxon>
        <taxon>Bacillati</taxon>
        <taxon>Actinomycetota</taxon>
        <taxon>Actinomycetes</taxon>
        <taxon>Geodermatophilales</taxon>
        <taxon>Geodermatophilaceae</taxon>
        <taxon>Geodermatophilus</taxon>
    </lineage>
</organism>
<feature type="transmembrane region" description="Helical" evidence="1">
    <location>
        <begin position="198"/>
        <end position="218"/>
    </location>
</feature>
<keyword evidence="1" id="KW-1133">Transmembrane helix</keyword>
<evidence type="ECO:0000313" key="3">
    <source>
        <dbReference type="Proteomes" id="UP000198680"/>
    </source>
</evidence>